<organism evidence="7">
    <name type="scientific">Minutocellus polymorphus</name>
    <dbReference type="NCBI Taxonomy" id="265543"/>
    <lineage>
        <taxon>Eukaryota</taxon>
        <taxon>Sar</taxon>
        <taxon>Stramenopiles</taxon>
        <taxon>Ochrophyta</taxon>
        <taxon>Bacillariophyta</taxon>
        <taxon>Mediophyceae</taxon>
        <taxon>Cymatosirophycidae</taxon>
        <taxon>Cymatosirales</taxon>
        <taxon>Cymatosiraceae</taxon>
        <taxon>Minutocellus</taxon>
    </lineage>
</organism>
<name>A0A7S0FU03_9STRA</name>
<comment type="similarity">
    <text evidence="2">Belongs to the TspO/BZRP family.</text>
</comment>
<sequence>MLIIGPIRAYSSAMVVTATGTFFNPAIMAFIFHLTCGDVWNTINNTEKRYGMSVVGILLGVVPSAAFAASQYYAIEPLAGKLLGGTLLWLCTASALITDTWRLNPDENGKREPLYPVKGESKTAFAWFGSSS</sequence>
<reference evidence="7" key="1">
    <citation type="submission" date="2021-01" db="EMBL/GenBank/DDBJ databases">
        <authorList>
            <person name="Corre E."/>
            <person name="Pelletier E."/>
            <person name="Niang G."/>
            <person name="Scheremetjew M."/>
            <person name="Finn R."/>
            <person name="Kale V."/>
            <person name="Holt S."/>
            <person name="Cochrane G."/>
            <person name="Meng A."/>
            <person name="Brown T."/>
            <person name="Cohen L."/>
        </authorList>
    </citation>
    <scope>NUCLEOTIDE SEQUENCE</scope>
    <source>
        <strain evidence="7">CCMP3303</strain>
    </source>
</reference>
<keyword evidence="5 6" id="KW-0472">Membrane</keyword>
<evidence type="ECO:0000256" key="5">
    <source>
        <dbReference type="ARBA" id="ARBA00023136"/>
    </source>
</evidence>
<feature type="transmembrane region" description="Helical" evidence="6">
    <location>
        <begin position="54"/>
        <end position="75"/>
    </location>
</feature>
<dbReference type="InterPro" id="IPR038330">
    <property type="entry name" value="TspO/MBR-related_sf"/>
</dbReference>
<evidence type="ECO:0000256" key="4">
    <source>
        <dbReference type="ARBA" id="ARBA00022989"/>
    </source>
</evidence>
<evidence type="ECO:0000256" key="1">
    <source>
        <dbReference type="ARBA" id="ARBA00004141"/>
    </source>
</evidence>
<dbReference type="Pfam" id="PF03073">
    <property type="entry name" value="TspO_MBR"/>
    <property type="match status" value="1"/>
</dbReference>
<evidence type="ECO:0000256" key="3">
    <source>
        <dbReference type="ARBA" id="ARBA00022692"/>
    </source>
</evidence>
<dbReference type="PANTHER" id="PTHR10057:SF0">
    <property type="entry name" value="TRANSLOCATOR PROTEIN"/>
    <property type="match status" value="1"/>
</dbReference>
<keyword evidence="3 6" id="KW-0812">Transmembrane</keyword>
<comment type="subcellular location">
    <subcellularLocation>
        <location evidence="1">Membrane</location>
        <topology evidence="1">Multi-pass membrane protein</topology>
    </subcellularLocation>
</comment>
<keyword evidence="4 6" id="KW-1133">Transmembrane helix</keyword>
<dbReference type="EMBL" id="HBEJ01018371">
    <property type="protein sequence ID" value="CAD8379769.1"/>
    <property type="molecule type" value="Transcribed_RNA"/>
</dbReference>
<dbReference type="GO" id="GO:0033013">
    <property type="term" value="P:tetrapyrrole metabolic process"/>
    <property type="evidence" value="ECO:0007669"/>
    <property type="project" value="UniProtKB-ARBA"/>
</dbReference>
<dbReference type="InterPro" id="IPR004307">
    <property type="entry name" value="TspO_MBR"/>
</dbReference>
<protein>
    <submittedName>
        <fullName evidence="7">Uncharacterized protein</fullName>
    </submittedName>
</protein>
<dbReference type="AlphaFoldDB" id="A0A7S0FU03"/>
<gene>
    <name evidence="7" type="ORF">MPOL1434_LOCUS10697</name>
</gene>
<evidence type="ECO:0000256" key="6">
    <source>
        <dbReference type="SAM" id="Phobius"/>
    </source>
</evidence>
<dbReference type="PANTHER" id="PTHR10057">
    <property type="entry name" value="PERIPHERAL-TYPE BENZODIAZEPINE RECEPTOR"/>
    <property type="match status" value="1"/>
</dbReference>
<evidence type="ECO:0000313" key="7">
    <source>
        <dbReference type="EMBL" id="CAD8379769.1"/>
    </source>
</evidence>
<accession>A0A7S0FU03</accession>
<dbReference type="GO" id="GO:0016020">
    <property type="term" value="C:membrane"/>
    <property type="evidence" value="ECO:0007669"/>
    <property type="project" value="UniProtKB-SubCell"/>
</dbReference>
<dbReference type="Gene3D" id="1.20.1260.100">
    <property type="entry name" value="TspO/MBR protein"/>
    <property type="match status" value="1"/>
</dbReference>
<evidence type="ECO:0000256" key="2">
    <source>
        <dbReference type="ARBA" id="ARBA00007524"/>
    </source>
</evidence>
<feature type="transmembrane region" description="Helical" evidence="6">
    <location>
        <begin position="12"/>
        <end position="34"/>
    </location>
</feature>
<proteinExistence type="inferred from homology"/>